<evidence type="ECO:0000313" key="3">
    <source>
        <dbReference type="EMBL" id="TWU16838.1"/>
    </source>
</evidence>
<organism evidence="3 4">
    <name type="scientific">Allorhodopirellula heiligendammensis</name>
    <dbReference type="NCBI Taxonomy" id="2714739"/>
    <lineage>
        <taxon>Bacteria</taxon>
        <taxon>Pseudomonadati</taxon>
        <taxon>Planctomycetota</taxon>
        <taxon>Planctomycetia</taxon>
        <taxon>Pirellulales</taxon>
        <taxon>Pirellulaceae</taxon>
        <taxon>Allorhodopirellula</taxon>
    </lineage>
</organism>
<protein>
    <recommendedName>
        <fullName evidence="5">DUF4282 domain-containing protein</fullName>
    </recommendedName>
</protein>
<reference evidence="3 4" key="1">
    <citation type="journal article" date="2020" name="Antonie Van Leeuwenhoek">
        <title>Rhodopirellula heiligendammensis sp. nov., Rhodopirellula pilleata sp. nov., and Rhodopirellula solitaria sp. nov. isolated from natural or artificial marine surfaces in Northern Germany and California, USA, and emended description of the genus Rhodopirellula.</title>
        <authorList>
            <person name="Kallscheuer N."/>
            <person name="Wiegand S."/>
            <person name="Jogler M."/>
            <person name="Boedeker C."/>
            <person name="Peeters S.H."/>
            <person name="Rast P."/>
            <person name="Heuer A."/>
            <person name="Jetten M.S.M."/>
            <person name="Rohde M."/>
            <person name="Jogler C."/>
        </authorList>
    </citation>
    <scope>NUCLEOTIDE SEQUENCE [LARGE SCALE GENOMIC DNA]</scope>
    <source>
        <strain evidence="3 4">Poly21</strain>
    </source>
</reference>
<dbReference type="EMBL" id="SJPU01000002">
    <property type="protein sequence ID" value="TWU16838.1"/>
    <property type="molecule type" value="Genomic_DNA"/>
</dbReference>
<evidence type="ECO:0000256" key="2">
    <source>
        <dbReference type="SAM" id="Phobius"/>
    </source>
</evidence>
<keyword evidence="2" id="KW-1133">Transmembrane helix</keyword>
<dbReference type="OrthoDB" id="292474at2"/>
<keyword evidence="2" id="KW-0812">Transmembrane</keyword>
<evidence type="ECO:0000256" key="1">
    <source>
        <dbReference type="SAM" id="MobiDB-lite"/>
    </source>
</evidence>
<gene>
    <name evidence="3" type="ORF">Poly21_40450</name>
</gene>
<proteinExistence type="predicted"/>
<sequence length="214" mass="23251">MNAYFLCPKCGYTQTAPEAFIGRKSRCPKCEAAGEIIAGEPRAQKKPQTSVPVNVDISPNESSPAPTETETPKARGKANAPRPDDTIEIDTTRSKNPTVAATPVNAFEPSSNVGSEIATERYPNLTLYLKIAATVTRILAVIAAGFFVLSGLMACAQTLFFSDAEILFKVARTSVTLLGLAFGLLLIYLYYVAFMAIIELIRVVMDIERNTRRP</sequence>
<feature type="transmembrane region" description="Helical" evidence="2">
    <location>
        <begin position="138"/>
        <end position="160"/>
    </location>
</feature>
<comment type="caution">
    <text evidence="3">The sequence shown here is derived from an EMBL/GenBank/DDBJ whole genome shotgun (WGS) entry which is preliminary data.</text>
</comment>
<feature type="compositionally biased region" description="Polar residues" evidence="1">
    <location>
        <begin position="46"/>
        <end position="69"/>
    </location>
</feature>
<keyword evidence="4" id="KW-1185">Reference proteome</keyword>
<dbReference type="AlphaFoldDB" id="A0A5C6BY87"/>
<name>A0A5C6BY87_9BACT</name>
<dbReference type="RefSeq" id="WP_146408389.1">
    <property type="nucleotide sequence ID" value="NZ_SJPU01000002.1"/>
</dbReference>
<accession>A0A5C6BY87</accession>
<evidence type="ECO:0000313" key="4">
    <source>
        <dbReference type="Proteomes" id="UP000319908"/>
    </source>
</evidence>
<keyword evidence="2" id="KW-0472">Membrane</keyword>
<dbReference type="Proteomes" id="UP000319908">
    <property type="component" value="Unassembled WGS sequence"/>
</dbReference>
<feature type="transmembrane region" description="Helical" evidence="2">
    <location>
        <begin position="180"/>
        <end position="204"/>
    </location>
</feature>
<feature type="region of interest" description="Disordered" evidence="1">
    <location>
        <begin position="36"/>
        <end position="90"/>
    </location>
</feature>
<evidence type="ECO:0008006" key="5">
    <source>
        <dbReference type="Google" id="ProtNLM"/>
    </source>
</evidence>